<proteinExistence type="predicted"/>
<evidence type="ECO:0000313" key="1">
    <source>
        <dbReference type="EMBL" id="RPB07245.1"/>
    </source>
</evidence>
<dbReference type="InParanoid" id="A0A3N4KN41"/>
<accession>A0A3N4KN41</accession>
<gene>
    <name evidence="1" type="ORF">P167DRAFT_579447</name>
</gene>
<dbReference type="AlphaFoldDB" id="A0A3N4KN41"/>
<sequence>MPLMLETVISAFAGTSWMTTNIIEGGEEYNEKEDVIVLPDSASMTRATEDEWEDDISLQTSYIDLKSQTVKRLKHLQQRAGVSFPTCRGICTEGAIDVTVLDGCDDGRGNGRLSPDLMFELELDYPNPESTAYFSKEMNTNESVCSSLECIGKPCTRSCQKLSHSSNLAYYSAYFGAALYRYQSPAPSATILPFFTLGAQTS</sequence>
<dbReference type="OrthoDB" id="10352166at2759"/>
<dbReference type="Proteomes" id="UP000277580">
    <property type="component" value="Unassembled WGS sequence"/>
</dbReference>
<protein>
    <submittedName>
        <fullName evidence="1">Uncharacterized protein</fullName>
    </submittedName>
</protein>
<dbReference type="EMBL" id="ML119189">
    <property type="protein sequence ID" value="RPB07245.1"/>
    <property type="molecule type" value="Genomic_DNA"/>
</dbReference>
<organism evidence="1 2">
    <name type="scientific">Morchella conica CCBAS932</name>
    <dbReference type="NCBI Taxonomy" id="1392247"/>
    <lineage>
        <taxon>Eukaryota</taxon>
        <taxon>Fungi</taxon>
        <taxon>Dikarya</taxon>
        <taxon>Ascomycota</taxon>
        <taxon>Pezizomycotina</taxon>
        <taxon>Pezizomycetes</taxon>
        <taxon>Pezizales</taxon>
        <taxon>Morchellaceae</taxon>
        <taxon>Morchella</taxon>
    </lineage>
</organism>
<keyword evidence="2" id="KW-1185">Reference proteome</keyword>
<reference evidence="1 2" key="1">
    <citation type="journal article" date="2018" name="Nat. Ecol. Evol.">
        <title>Pezizomycetes genomes reveal the molecular basis of ectomycorrhizal truffle lifestyle.</title>
        <authorList>
            <person name="Murat C."/>
            <person name="Payen T."/>
            <person name="Noel B."/>
            <person name="Kuo A."/>
            <person name="Morin E."/>
            <person name="Chen J."/>
            <person name="Kohler A."/>
            <person name="Krizsan K."/>
            <person name="Balestrini R."/>
            <person name="Da Silva C."/>
            <person name="Montanini B."/>
            <person name="Hainaut M."/>
            <person name="Levati E."/>
            <person name="Barry K.W."/>
            <person name="Belfiori B."/>
            <person name="Cichocki N."/>
            <person name="Clum A."/>
            <person name="Dockter R.B."/>
            <person name="Fauchery L."/>
            <person name="Guy J."/>
            <person name="Iotti M."/>
            <person name="Le Tacon F."/>
            <person name="Lindquist E.A."/>
            <person name="Lipzen A."/>
            <person name="Malagnac F."/>
            <person name="Mello A."/>
            <person name="Molinier V."/>
            <person name="Miyauchi S."/>
            <person name="Poulain J."/>
            <person name="Riccioni C."/>
            <person name="Rubini A."/>
            <person name="Sitrit Y."/>
            <person name="Splivallo R."/>
            <person name="Traeger S."/>
            <person name="Wang M."/>
            <person name="Zifcakova L."/>
            <person name="Wipf D."/>
            <person name="Zambonelli A."/>
            <person name="Paolocci F."/>
            <person name="Nowrousian M."/>
            <person name="Ottonello S."/>
            <person name="Baldrian P."/>
            <person name="Spatafora J.W."/>
            <person name="Henrissat B."/>
            <person name="Nagy L.G."/>
            <person name="Aury J.M."/>
            <person name="Wincker P."/>
            <person name="Grigoriev I.V."/>
            <person name="Bonfante P."/>
            <person name="Martin F.M."/>
        </authorList>
    </citation>
    <scope>NUCLEOTIDE SEQUENCE [LARGE SCALE GENOMIC DNA]</scope>
    <source>
        <strain evidence="1 2">CCBAS932</strain>
    </source>
</reference>
<evidence type="ECO:0000313" key="2">
    <source>
        <dbReference type="Proteomes" id="UP000277580"/>
    </source>
</evidence>
<name>A0A3N4KN41_9PEZI</name>